<dbReference type="InterPro" id="IPR016181">
    <property type="entry name" value="Acyl_CoA_acyltransferase"/>
</dbReference>
<dbReference type="SUPFAM" id="SSF55729">
    <property type="entry name" value="Acyl-CoA N-acyltransferases (Nat)"/>
    <property type="match status" value="1"/>
</dbReference>
<feature type="domain" description="BioF2-like acetyltransferase" evidence="1">
    <location>
        <begin position="179"/>
        <end position="303"/>
    </location>
</feature>
<dbReference type="Pfam" id="PF13480">
    <property type="entry name" value="Acetyltransf_6"/>
    <property type="match status" value="1"/>
</dbReference>
<name>A0ABD5Q316_9EURY</name>
<keyword evidence="3" id="KW-1185">Reference proteome</keyword>
<reference evidence="2 3" key="1">
    <citation type="journal article" date="2019" name="Int. J. Syst. Evol. Microbiol.">
        <title>The Global Catalogue of Microorganisms (GCM) 10K type strain sequencing project: providing services to taxonomists for standard genome sequencing and annotation.</title>
        <authorList>
            <consortium name="The Broad Institute Genomics Platform"/>
            <consortium name="The Broad Institute Genome Sequencing Center for Infectious Disease"/>
            <person name="Wu L."/>
            <person name="Ma J."/>
        </authorList>
    </citation>
    <scope>NUCLEOTIDE SEQUENCE [LARGE SCALE GENOMIC DNA]</scope>
    <source>
        <strain evidence="2 3">XZYJ18</strain>
    </source>
</reference>
<proteinExistence type="predicted"/>
<dbReference type="Gene3D" id="3.40.630.30">
    <property type="match status" value="1"/>
</dbReference>
<gene>
    <name evidence="2" type="ORF">ACFO9K_12675</name>
</gene>
<evidence type="ECO:0000313" key="2">
    <source>
        <dbReference type="EMBL" id="MFC4825112.1"/>
    </source>
</evidence>
<dbReference type="AlphaFoldDB" id="A0ABD5Q316"/>
<dbReference type="InterPro" id="IPR050644">
    <property type="entry name" value="PG_Glycine_Bridge_Synth"/>
</dbReference>
<comment type="caution">
    <text evidence="2">The sequence shown here is derived from an EMBL/GenBank/DDBJ whole genome shotgun (WGS) entry which is preliminary data.</text>
</comment>
<sequence>MSVTIIDNDGISIGRATELDHHEWDDLVERSPQASAFHYRGSLAAQADHADARVHPLVGYKGQEPVGLLPVFETRKGGMTTAFSPAPSLWVSYLGPALLNHRKLKRRKRERRNRRFVEGCLDWVERELGPKYVNVRTAPSYRDVRPFEWRDFDIDVRHTYSVDLTPGEEDVLMSFSSDARNNIRTEGDYRVYEGGRDEIRTIISQVRDRHDEQGESYGVTPAFVTDLYEQLPEGTVRPYACEIDGEVAGGMVVLESGDTAYRWQGGAKHDRDLPVNDLVDWAVMTDAMDRGVENYDLVGANEQRLCGYKAKFGPRLRSYYTMEKGSRVTNALSSVYKKFR</sequence>
<organism evidence="2 3">
    <name type="scientific">Halorussus aquaticus</name>
    <dbReference type="NCBI Taxonomy" id="2953748"/>
    <lineage>
        <taxon>Archaea</taxon>
        <taxon>Methanobacteriati</taxon>
        <taxon>Methanobacteriota</taxon>
        <taxon>Stenosarchaea group</taxon>
        <taxon>Halobacteria</taxon>
        <taxon>Halobacteriales</taxon>
        <taxon>Haladaptataceae</taxon>
        <taxon>Halorussus</taxon>
    </lineage>
</organism>
<dbReference type="PANTHER" id="PTHR36174:SF1">
    <property type="entry name" value="LIPID II:GLYCINE GLYCYLTRANSFERASE"/>
    <property type="match status" value="1"/>
</dbReference>
<dbReference type="PANTHER" id="PTHR36174">
    <property type="entry name" value="LIPID II:GLYCINE GLYCYLTRANSFERASE"/>
    <property type="match status" value="1"/>
</dbReference>
<accession>A0ABD5Q316</accession>
<evidence type="ECO:0000313" key="3">
    <source>
        <dbReference type="Proteomes" id="UP001595945"/>
    </source>
</evidence>
<protein>
    <submittedName>
        <fullName evidence="2">Lipid II:glycine glycyltransferase FemX</fullName>
    </submittedName>
</protein>
<dbReference type="EMBL" id="JBHSHT010000002">
    <property type="protein sequence ID" value="MFC4825112.1"/>
    <property type="molecule type" value="Genomic_DNA"/>
</dbReference>
<evidence type="ECO:0000259" key="1">
    <source>
        <dbReference type="Pfam" id="PF13480"/>
    </source>
</evidence>
<dbReference type="RefSeq" id="WP_254269185.1">
    <property type="nucleotide sequence ID" value="NZ_CP100400.1"/>
</dbReference>
<dbReference type="InterPro" id="IPR038740">
    <property type="entry name" value="BioF2-like_GNAT_dom"/>
</dbReference>
<dbReference type="GeneID" id="73044179"/>
<dbReference type="Proteomes" id="UP001595945">
    <property type="component" value="Unassembled WGS sequence"/>
</dbReference>